<evidence type="ECO:0000313" key="1">
    <source>
        <dbReference type="EMBL" id="BBE29321.1"/>
    </source>
</evidence>
<proteinExistence type="predicted"/>
<dbReference type="RefSeq" id="YP_010790617.1">
    <property type="nucleotide sequence ID" value="NC_075450.1"/>
</dbReference>
<name>A0A3G9EWN5_9ADEN</name>
<sequence>MAQVIVNGKLLGETKLSFRDLRKLAQKHKWKYQSWEEGELLHIETTDSDVMLKIK</sequence>
<evidence type="ECO:0000313" key="2">
    <source>
        <dbReference type="Proteomes" id="UP000319764"/>
    </source>
</evidence>
<dbReference type="Proteomes" id="UP000319764">
    <property type="component" value="Segment"/>
</dbReference>
<dbReference type="GeneID" id="80528023"/>
<accession>A0A3G9EWN5</accession>
<dbReference type="EMBL" id="LC385827">
    <property type="protein sequence ID" value="BBE29321.1"/>
    <property type="molecule type" value="Genomic_DNA"/>
</dbReference>
<reference evidence="2" key="1">
    <citation type="submission" date="2018-05" db="EMBL/GenBank/DDBJ databases">
        <title>Isolation of two bat adenoviruses from Japanese wild bats.</title>
        <authorList>
            <person name="Kobayashi T."/>
            <person name="Murakami S."/>
            <person name="Horimoto T."/>
        </authorList>
    </citation>
    <scope>NUCLEOTIDE SEQUENCE [LARGE SCALE GENOMIC DNA]</scope>
    <source>
        <strain evidence="2">Vs9</strain>
    </source>
</reference>
<organism evidence="1 2">
    <name type="scientific">Bat mastadenovirus</name>
    <dbReference type="NCBI Taxonomy" id="740971"/>
    <lineage>
        <taxon>Viruses</taxon>
        <taxon>Varidnaviria</taxon>
        <taxon>Bamfordvirae</taxon>
        <taxon>Preplasmiviricota</taxon>
        <taxon>Polisuviricotina</taxon>
        <taxon>Pharingeaviricetes</taxon>
        <taxon>Rowavirales</taxon>
        <taxon>Adenoviridae</taxon>
        <taxon>Mastadenovirus</taxon>
        <taxon>Mastadenovirus asiensse</taxon>
    </lineage>
</organism>
<dbReference type="KEGG" id="vg:80528023"/>
<keyword evidence="2" id="KW-1185">Reference proteome</keyword>
<protein>
    <submittedName>
        <fullName evidence="1">U exon</fullName>
    </submittedName>
</protein>